<dbReference type="Gene3D" id="3.40.190.150">
    <property type="entry name" value="Bordetella uptake gene, domain 1"/>
    <property type="match status" value="1"/>
</dbReference>
<dbReference type="SUPFAM" id="SSF53850">
    <property type="entry name" value="Periplasmic binding protein-like II"/>
    <property type="match status" value="1"/>
</dbReference>
<keyword evidence="2" id="KW-0732">Signal</keyword>
<evidence type="ECO:0000256" key="2">
    <source>
        <dbReference type="SAM" id="SignalP"/>
    </source>
</evidence>
<dbReference type="PROSITE" id="PS51318">
    <property type="entry name" value="TAT"/>
    <property type="match status" value="1"/>
</dbReference>
<dbReference type="InterPro" id="IPR006311">
    <property type="entry name" value="TAT_signal"/>
</dbReference>
<gene>
    <name evidence="3" type="ORF">GJW-30_1_00577</name>
</gene>
<dbReference type="RefSeq" id="WP_096351417.1">
    <property type="nucleotide sequence ID" value="NZ_AP014946.1"/>
</dbReference>
<comment type="similarity">
    <text evidence="1">Belongs to the UPF0065 (bug) family.</text>
</comment>
<feature type="chain" id="PRO_5006615438" evidence="2">
    <location>
        <begin position="27"/>
        <end position="325"/>
    </location>
</feature>
<dbReference type="KEGG" id="vgo:GJW-30_1_00577"/>
<evidence type="ECO:0000313" key="4">
    <source>
        <dbReference type="Proteomes" id="UP000236884"/>
    </source>
</evidence>
<organism evidence="3 4">
    <name type="scientific">Variibacter gotjawalensis</name>
    <dbReference type="NCBI Taxonomy" id="1333996"/>
    <lineage>
        <taxon>Bacteria</taxon>
        <taxon>Pseudomonadati</taxon>
        <taxon>Pseudomonadota</taxon>
        <taxon>Alphaproteobacteria</taxon>
        <taxon>Hyphomicrobiales</taxon>
        <taxon>Nitrobacteraceae</taxon>
        <taxon>Variibacter</taxon>
    </lineage>
</organism>
<dbReference type="PANTHER" id="PTHR42928">
    <property type="entry name" value="TRICARBOXYLATE-BINDING PROTEIN"/>
    <property type="match status" value="1"/>
</dbReference>
<dbReference type="Gene3D" id="3.40.190.10">
    <property type="entry name" value="Periplasmic binding protein-like II"/>
    <property type="match status" value="1"/>
</dbReference>
<name>A0A0S3PQ73_9BRAD</name>
<dbReference type="PIRSF" id="PIRSF017082">
    <property type="entry name" value="YflP"/>
    <property type="match status" value="1"/>
</dbReference>
<dbReference type="OrthoDB" id="7243230at2"/>
<sequence>MLDRRQLMLGTAAAVAASATSASAQAYPNREVTLIVPWNAGGSNDIMARALQPLLKEQGISIIVENVAGATGTVGMRRVAAAAPDGYTIGMGTSSTLAVIAQGKTPLKNEDFTHLARISTDPLMLLVPAKGPHQTIEQFIAHMKQNPGKVSIGTPGTYNVNHIFAAMTAKAAGVEYTNVPYPGGAKVVGDLTGGHIQAGVLKPSETIAQIQDNLIKPLGVFANERLAVFPDVPTFKEKGIDVFPYGPIVQMAYLAGPANLPPEIRERIIGAFRKAMLDQRFKTFSDQNSFLVDDLTGKALDEEVGKVAKALKAVAEQVFPKEASN</sequence>
<keyword evidence="3" id="KW-0675">Receptor</keyword>
<dbReference type="PANTHER" id="PTHR42928:SF5">
    <property type="entry name" value="BLR1237 PROTEIN"/>
    <property type="match status" value="1"/>
</dbReference>
<dbReference type="CDD" id="cd07012">
    <property type="entry name" value="PBP2_Bug_TTT"/>
    <property type="match status" value="1"/>
</dbReference>
<dbReference type="EMBL" id="AP014946">
    <property type="protein sequence ID" value="BAT58063.1"/>
    <property type="molecule type" value="Genomic_DNA"/>
</dbReference>
<accession>A0A0S3PQ73</accession>
<protein>
    <submittedName>
        <fullName evidence="3">Tripartite tricarboxylate transporter family receptor</fullName>
    </submittedName>
</protein>
<feature type="signal peptide" evidence="2">
    <location>
        <begin position="1"/>
        <end position="26"/>
    </location>
</feature>
<proteinExistence type="inferred from homology"/>
<dbReference type="Proteomes" id="UP000236884">
    <property type="component" value="Chromosome"/>
</dbReference>
<evidence type="ECO:0000313" key="3">
    <source>
        <dbReference type="EMBL" id="BAT58063.1"/>
    </source>
</evidence>
<dbReference type="AlphaFoldDB" id="A0A0S3PQ73"/>
<evidence type="ECO:0000256" key="1">
    <source>
        <dbReference type="ARBA" id="ARBA00006987"/>
    </source>
</evidence>
<dbReference type="Pfam" id="PF03401">
    <property type="entry name" value="TctC"/>
    <property type="match status" value="1"/>
</dbReference>
<dbReference type="InterPro" id="IPR005064">
    <property type="entry name" value="BUG"/>
</dbReference>
<keyword evidence="4" id="KW-1185">Reference proteome</keyword>
<dbReference type="InterPro" id="IPR042100">
    <property type="entry name" value="Bug_dom1"/>
</dbReference>
<reference evidence="3 4" key="1">
    <citation type="submission" date="2015-08" db="EMBL/GenBank/DDBJ databases">
        <title>Investigation of the bacterial diversity of lava forest soil.</title>
        <authorList>
            <person name="Lee J.S."/>
        </authorList>
    </citation>
    <scope>NUCLEOTIDE SEQUENCE [LARGE SCALE GENOMIC DNA]</scope>
    <source>
        <strain evidence="3 4">GJW-30</strain>
    </source>
</reference>